<accession>A0ABS4XHH2</accession>
<dbReference type="InterPro" id="IPR011008">
    <property type="entry name" value="Dimeric_a/b-barrel"/>
</dbReference>
<dbReference type="InterPro" id="IPR036388">
    <property type="entry name" value="WH-like_DNA-bd_sf"/>
</dbReference>
<keyword evidence="1" id="KW-0805">Transcription regulation</keyword>
<keyword evidence="3" id="KW-0804">Transcription</keyword>
<dbReference type="Pfam" id="PF13404">
    <property type="entry name" value="HTH_AsnC-type"/>
    <property type="match status" value="2"/>
</dbReference>
<reference evidence="5 6" key="1">
    <citation type="submission" date="2021-03" db="EMBL/GenBank/DDBJ databases">
        <title>Sequencing the genomes of 1000 actinobacteria strains.</title>
        <authorList>
            <person name="Klenk H.-P."/>
        </authorList>
    </citation>
    <scope>NUCLEOTIDE SEQUENCE [LARGE SCALE GENOMIC DNA]</scope>
    <source>
        <strain evidence="5 6">DSM 15797</strain>
    </source>
</reference>
<evidence type="ECO:0000256" key="1">
    <source>
        <dbReference type="ARBA" id="ARBA00023015"/>
    </source>
</evidence>
<evidence type="ECO:0000259" key="4">
    <source>
        <dbReference type="PROSITE" id="PS50956"/>
    </source>
</evidence>
<dbReference type="GO" id="GO:0003677">
    <property type="term" value="F:DNA binding"/>
    <property type="evidence" value="ECO:0007669"/>
    <property type="project" value="UniProtKB-KW"/>
</dbReference>
<dbReference type="SUPFAM" id="SSF46785">
    <property type="entry name" value="Winged helix' DNA-binding domain"/>
    <property type="match status" value="2"/>
</dbReference>
<dbReference type="InterPro" id="IPR019887">
    <property type="entry name" value="Tscrpt_reg_AsnC/Lrp_C"/>
</dbReference>
<dbReference type="InterPro" id="IPR019888">
    <property type="entry name" value="Tscrpt_reg_AsnC-like"/>
</dbReference>
<dbReference type="Gene3D" id="3.30.70.920">
    <property type="match status" value="2"/>
</dbReference>
<dbReference type="Pfam" id="PF01037">
    <property type="entry name" value="AsnC_trans_reg"/>
    <property type="match status" value="2"/>
</dbReference>
<dbReference type="Gene3D" id="1.10.10.10">
    <property type="entry name" value="Winged helix-like DNA-binding domain superfamily/Winged helix DNA-binding domain"/>
    <property type="match status" value="2"/>
</dbReference>
<dbReference type="PANTHER" id="PTHR30154:SF34">
    <property type="entry name" value="TRANSCRIPTIONAL REGULATOR AZLB"/>
    <property type="match status" value="1"/>
</dbReference>
<feature type="domain" description="HTH asnC-type" evidence="4">
    <location>
        <begin position="153"/>
        <end position="213"/>
    </location>
</feature>
<keyword evidence="2 5" id="KW-0238">DNA-binding</keyword>
<dbReference type="InterPro" id="IPR036390">
    <property type="entry name" value="WH_DNA-bd_sf"/>
</dbReference>
<feature type="domain" description="HTH asnC-type" evidence="4">
    <location>
        <begin position="6"/>
        <end position="64"/>
    </location>
</feature>
<name>A0ABS4XHH2_9MICC</name>
<evidence type="ECO:0000313" key="5">
    <source>
        <dbReference type="EMBL" id="MBP2387880.1"/>
    </source>
</evidence>
<organism evidence="5 6">
    <name type="scientific">Paeniglutamicibacter kerguelensis</name>
    <dbReference type="NCBI Taxonomy" id="254788"/>
    <lineage>
        <taxon>Bacteria</taxon>
        <taxon>Bacillati</taxon>
        <taxon>Actinomycetota</taxon>
        <taxon>Actinomycetes</taxon>
        <taxon>Micrococcales</taxon>
        <taxon>Micrococcaceae</taxon>
        <taxon>Paeniglutamicibacter</taxon>
    </lineage>
</organism>
<keyword evidence="6" id="KW-1185">Reference proteome</keyword>
<dbReference type="RefSeq" id="WP_210000468.1">
    <property type="nucleotide sequence ID" value="NZ_BAAAJY010000001.1"/>
</dbReference>
<comment type="caution">
    <text evidence="5">The sequence shown here is derived from an EMBL/GenBank/DDBJ whole genome shotgun (WGS) entry which is preliminary data.</text>
</comment>
<gene>
    <name evidence="5" type="ORF">JOF47_003391</name>
</gene>
<evidence type="ECO:0000256" key="2">
    <source>
        <dbReference type="ARBA" id="ARBA00023125"/>
    </source>
</evidence>
<dbReference type="PANTHER" id="PTHR30154">
    <property type="entry name" value="LEUCINE-RESPONSIVE REGULATORY PROTEIN"/>
    <property type="match status" value="1"/>
</dbReference>
<dbReference type="PRINTS" id="PR00033">
    <property type="entry name" value="HTHASNC"/>
</dbReference>
<evidence type="ECO:0000313" key="6">
    <source>
        <dbReference type="Proteomes" id="UP001296993"/>
    </source>
</evidence>
<dbReference type="Proteomes" id="UP001296993">
    <property type="component" value="Unassembled WGS sequence"/>
</dbReference>
<dbReference type="InterPro" id="IPR000485">
    <property type="entry name" value="AsnC-type_HTH_dom"/>
</dbReference>
<dbReference type="PROSITE" id="PS50956">
    <property type="entry name" value="HTH_ASNC_2"/>
    <property type="match status" value="2"/>
</dbReference>
<protein>
    <submittedName>
        <fullName evidence="5">DNA-binding Lrp family transcriptional regulator</fullName>
    </submittedName>
</protein>
<dbReference type="SMART" id="SM00344">
    <property type="entry name" value="HTH_ASNC"/>
    <property type="match status" value="2"/>
</dbReference>
<proteinExistence type="predicted"/>
<dbReference type="SUPFAM" id="SSF54909">
    <property type="entry name" value="Dimeric alpha+beta barrel"/>
    <property type="match status" value="2"/>
</dbReference>
<sequence>MKDPQNFDTAIIRALQVDGRASFLDISRELGAPRATIATRVQQLLDSGTVRVLAAVDPSFLGQRVIAHVSVVAEGPVRVIAQHLVRDSDTVLVSAVGGDHDLIAEVRVTSHEELHRTLANVRRLPGVAKIDTLVYTSVLKGFFISKYTGDASIDAMDTRLIALLQADGRASYRQMAAEVGLSATAVRVRVQRLLDLRIIKISAVEARGAHGRQLSMGVGLNLNGGHGEVLEQLRNSKDVEFAAETVGRFDAVATLVGRSPAALLDSLEELRALPGIKRTASWSHLEVLKEDYARRV</sequence>
<evidence type="ECO:0000256" key="3">
    <source>
        <dbReference type="ARBA" id="ARBA00023163"/>
    </source>
</evidence>
<dbReference type="EMBL" id="JAGIOF010000001">
    <property type="protein sequence ID" value="MBP2387880.1"/>
    <property type="molecule type" value="Genomic_DNA"/>
</dbReference>